<feature type="compositionally biased region" description="Polar residues" evidence="7">
    <location>
        <begin position="627"/>
        <end position="638"/>
    </location>
</feature>
<evidence type="ECO:0000259" key="10">
    <source>
        <dbReference type="PROSITE" id="PS50841"/>
    </source>
</evidence>
<evidence type="ECO:0000256" key="1">
    <source>
        <dbReference type="ARBA" id="ARBA00004496"/>
    </source>
</evidence>
<reference evidence="11" key="1">
    <citation type="submission" date="2015-07" db="EMBL/GenBank/DDBJ databases">
        <authorList>
            <person name="Noorani M."/>
        </authorList>
    </citation>
    <scope>NUCLEOTIDE SEQUENCE</scope>
</reference>
<feature type="region of interest" description="Disordered" evidence="7">
    <location>
        <begin position="139"/>
        <end position="165"/>
    </location>
</feature>
<feature type="compositionally biased region" description="Low complexity" evidence="7">
    <location>
        <begin position="607"/>
        <end position="626"/>
    </location>
</feature>
<reference evidence="11" key="2">
    <citation type="submission" date="2016-08" db="EMBL/GenBank/DDBJ databases">
        <title>Beta-catenin controls segment polarity in the annelid Platynereis.</title>
        <authorList>
            <person name="Simon F."/>
        </authorList>
    </citation>
    <scope>NUCLEOTIDE SEQUENCE</scope>
</reference>
<feature type="domain" description="DIX" evidence="10">
    <location>
        <begin position="1"/>
        <end position="82"/>
    </location>
</feature>
<dbReference type="SMART" id="SM00228">
    <property type="entry name" value="PDZ"/>
    <property type="match status" value="1"/>
</dbReference>
<feature type="compositionally biased region" description="Basic residues" evidence="7">
    <location>
        <begin position="222"/>
        <end position="234"/>
    </location>
</feature>
<evidence type="ECO:0000259" key="9">
    <source>
        <dbReference type="PROSITE" id="PS50186"/>
    </source>
</evidence>
<dbReference type="Pfam" id="PF00778">
    <property type="entry name" value="DIX"/>
    <property type="match status" value="1"/>
</dbReference>
<evidence type="ECO:0000256" key="3">
    <source>
        <dbReference type="ARBA" id="ARBA00022473"/>
    </source>
</evidence>
<dbReference type="GO" id="GO:0035556">
    <property type="term" value="P:intracellular signal transduction"/>
    <property type="evidence" value="ECO:0007669"/>
    <property type="project" value="InterPro"/>
</dbReference>
<dbReference type="PANTHER" id="PTHR10878:SF25">
    <property type="entry name" value="SEGMENT POLARITY PROTEIN DISHEVELLED"/>
    <property type="match status" value="1"/>
</dbReference>
<dbReference type="Pfam" id="PF02377">
    <property type="entry name" value="Dishevelled"/>
    <property type="match status" value="1"/>
</dbReference>
<evidence type="ECO:0000256" key="6">
    <source>
        <dbReference type="PROSITE-ProRule" id="PRU00069"/>
    </source>
</evidence>
<dbReference type="Gene3D" id="2.30.42.10">
    <property type="match status" value="1"/>
</dbReference>
<dbReference type="SMART" id="SM00021">
    <property type="entry name" value="DAX"/>
    <property type="match status" value="1"/>
</dbReference>
<dbReference type="CDD" id="cd06717">
    <property type="entry name" value="PDZ_Dishevelled-like"/>
    <property type="match status" value="1"/>
</dbReference>
<dbReference type="Pfam" id="PF00610">
    <property type="entry name" value="DEP"/>
    <property type="match status" value="1"/>
</dbReference>
<dbReference type="InterPro" id="IPR038207">
    <property type="entry name" value="DIX_dom_sf"/>
</dbReference>
<dbReference type="PROSITE" id="PS50186">
    <property type="entry name" value="DEP"/>
    <property type="match status" value="1"/>
</dbReference>
<accession>A0A1B1M0P7</accession>
<comment type="subcellular location">
    <subcellularLocation>
        <location evidence="1">Cytoplasm</location>
    </subcellularLocation>
</comment>
<dbReference type="InterPro" id="IPR008339">
    <property type="entry name" value="Dishevelled_fam"/>
</dbReference>
<dbReference type="SUPFAM" id="SSF54236">
    <property type="entry name" value="Ubiquitin-like"/>
    <property type="match status" value="1"/>
</dbReference>
<dbReference type="SUPFAM" id="SSF46785">
    <property type="entry name" value="Winged helix' DNA-binding domain"/>
    <property type="match status" value="1"/>
</dbReference>
<dbReference type="InterPro" id="IPR001478">
    <property type="entry name" value="PDZ"/>
</dbReference>
<dbReference type="InterPro" id="IPR036034">
    <property type="entry name" value="PDZ_sf"/>
</dbReference>
<name>A0A1B1M0P7_PLADU</name>
<dbReference type="Gene3D" id="2.40.240.130">
    <property type="match status" value="1"/>
</dbReference>
<dbReference type="PROSITE" id="PS50106">
    <property type="entry name" value="PDZ"/>
    <property type="match status" value="1"/>
</dbReference>
<evidence type="ECO:0000313" key="11">
    <source>
        <dbReference type="EMBL" id="ANS60438.1"/>
    </source>
</evidence>
<dbReference type="GO" id="GO:0005829">
    <property type="term" value="C:cytosol"/>
    <property type="evidence" value="ECO:0007669"/>
    <property type="project" value="TreeGrafter"/>
</dbReference>
<evidence type="ECO:0000256" key="7">
    <source>
        <dbReference type="SAM" id="MobiDB-lite"/>
    </source>
</evidence>
<dbReference type="Pfam" id="PF00595">
    <property type="entry name" value="PDZ"/>
    <property type="match status" value="1"/>
</dbReference>
<feature type="compositionally biased region" description="Polar residues" evidence="7">
    <location>
        <begin position="597"/>
        <end position="606"/>
    </location>
</feature>
<feature type="region of interest" description="Disordered" evidence="7">
    <location>
        <begin position="105"/>
        <end position="125"/>
    </location>
</feature>
<feature type="domain" description="PDZ" evidence="8">
    <location>
        <begin position="257"/>
        <end position="330"/>
    </location>
</feature>
<dbReference type="InterPro" id="IPR036388">
    <property type="entry name" value="WH-like_DNA-bd_sf"/>
</dbReference>
<dbReference type="InterPro" id="IPR029071">
    <property type="entry name" value="Ubiquitin-like_domsf"/>
</dbReference>
<protein>
    <submittedName>
        <fullName evidence="11">Dishevelled</fullName>
    </submittedName>
</protein>
<dbReference type="EMBL" id="KT266547">
    <property type="protein sequence ID" value="ANS60438.1"/>
    <property type="molecule type" value="mRNA"/>
</dbReference>
<comment type="similarity">
    <text evidence="2">Belongs to the DSH family.</text>
</comment>
<keyword evidence="5 6" id="KW-0879">Wnt signaling pathway</keyword>
<sequence length="708" mass="77186">MEETKIIYHIDDEDTPYLIKLPIAPDKVTLGDFKNALNRPNYKFFFKSMDDDFGVVKEEIIDDNMHLPCFNGRVVSWLVPADNSTSDSQSVTDSVPGDLPKLPSERLGGIGDSRPPSFHANASTRDFDNTNCDTCTETDSVLSSRRDGPVHRAPPHRPLRDRHHDVRMNGHGKHRERAHGFDATSSVMSSDIETTSFFDSEDDASSRFSTATETTTRSSKLYGRHRRRRRRHRMPPISRASSFSSITDSTMSLNIITVTLNMDTVNFLGISIVGQSNKGGDGGIYVGSIMKGGAVAQDGRVEPGDMILEVNGVSFENMSNDDAVRTLREAVQKPGPITLVVAKCWDPNPKGYFTIPRQEPVRPIDPSAWVAHTNAMSRVDYGRGPMSPSLSTVTSTTSSLTSSLADTERYDMNLTVNTDMATIVRAMAQPDSGLEIRDRMWLKITIPNAFIGSDLVDWLHTHVEGFADRRDARKYACNLLKAGYIRHTVNKLSFSEQCYYVFGDICGVPGVAVPFDPSVFGSGSNLLPNLSTNLSSLTLDDIDSVSEIDRDTVPPLPPPNWTTGGYNPYGPTPYLPPPPAMPINYNVPPKPHGFLNDSASYVSMPQGNGSAGSVHSGSGSSASSSSQRNKQNTQKSGLGQNGGKPGTPPGLQDQDKGQILPPSERGELPPPPRALSDANPDLAGSRQSFRMAMGNPYSDETLTDMGDL</sequence>
<dbReference type="InterPro" id="IPR000591">
    <property type="entry name" value="DEP_dom"/>
</dbReference>
<dbReference type="InterPro" id="IPR003351">
    <property type="entry name" value="Dishevelled_protein_dom"/>
</dbReference>
<dbReference type="SUPFAM" id="SSF50156">
    <property type="entry name" value="PDZ domain-like"/>
    <property type="match status" value="1"/>
</dbReference>
<feature type="region of interest" description="Disordered" evidence="7">
    <location>
        <begin position="597"/>
        <end position="708"/>
    </location>
</feature>
<evidence type="ECO:0000256" key="2">
    <source>
        <dbReference type="ARBA" id="ARBA00008735"/>
    </source>
</evidence>
<dbReference type="Gene3D" id="1.10.10.10">
    <property type="entry name" value="Winged helix-like DNA-binding domain superfamily/Winged helix DNA-binding domain"/>
    <property type="match status" value="1"/>
</dbReference>
<keyword evidence="4" id="KW-0963">Cytoplasm</keyword>
<dbReference type="GO" id="GO:0060070">
    <property type="term" value="P:canonical Wnt signaling pathway"/>
    <property type="evidence" value="ECO:0007669"/>
    <property type="project" value="TreeGrafter"/>
</dbReference>
<feature type="region of interest" description="Disordered" evidence="7">
    <location>
        <begin position="202"/>
        <end position="244"/>
    </location>
</feature>
<keyword evidence="3" id="KW-0217">Developmental protein</keyword>
<feature type="compositionally biased region" description="Polar residues" evidence="7">
    <location>
        <begin position="206"/>
        <end position="219"/>
    </location>
</feature>
<evidence type="ECO:0000256" key="5">
    <source>
        <dbReference type="ARBA" id="ARBA00022687"/>
    </source>
</evidence>
<dbReference type="CDD" id="cd04438">
    <property type="entry name" value="DEP_dishevelled"/>
    <property type="match status" value="1"/>
</dbReference>
<dbReference type="PANTHER" id="PTHR10878">
    <property type="entry name" value="SEGMENT POLARITY PROTEIN DISHEVELLED"/>
    <property type="match status" value="1"/>
</dbReference>
<dbReference type="SMART" id="SM00049">
    <property type="entry name" value="DEP"/>
    <property type="match status" value="1"/>
</dbReference>
<organism evidence="11">
    <name type="scientific">Platynereis dumerilii</name>
    <name type="common">Dumeril's clam worm</name>
    <dbReference type="NCBI Taxonomy" id="6359"/>
    <lineage>
        <taxon>Eukaryota</taxon>
        <taxon>Metazoa</taxon>
        <taxon>Spiralia</taxon>
        <taxon>Lophotrochozoa</taxon>
        <taxon>Annelida</taxon>
        <taxon>Polychaeta</taxon>
        <taxon>Errantia</taxon>
        <taxon>Phyllodocida</taxon>
        <taxon>Nereididae</taxon>
        <taxon>Platynereis</taxon>
    </lineage>
</organism>
<dbReference type="InterPro" id="IPR001158">
    <property type="entry name" value="DIX"/>
</dbReference>
<proteinExistence type="evidence at transcript level"/>
<dbReference type="InterPro" id="IPR015506">
    <property type="entry name" value="Dsh/Dvl-rel"/>
</dbReference>
<dbReference type="PROSITE" id="PS50841">
    <property type="entry name" value="DIX"/>
    <property type="match status" value="1"/>
</dbReference>
<feature type="domain" description="DEP" evidence="9">
    <location>
        <begin position="430"/>
        <end position="504"/>
    </location>
</feature>
<dbReference type="PRINTS" id="PR01760">
    <property type="entry name" value="DISHEVELLED"/>
</dbReference>
<dbReference type="FunFam" id="1.10.10.10:FF:000040">
    <property type="entry name" value="segment polarity protein dishevelled homolog DVL-3"/>
    <property type="match status" value="1"/>
</dbReference>
<dbReference type="InterPro" id="IPR036390">
    <property type="entry name" value="WH_DNA-bd_sf"/>
</dbReference>
<dbReference type="AlphaFoldDB" id="A0A1B1M0P7"/>
<dbReference type="GO" id="GO:0005109">
    <property type="term" value="F:frizzled binding"/>
    <property type="evidence" value="ECO:0007669"/>
    <property type="project" value="TreeGrafter"/>
</dbReference>
<dbReference type="FunFam" id="2.40.240.130:FF:000001">
    <property type="entry name" value="Segment polarity protein dishevelled homolog DVL-1"/>
    <property type="match status" value="1"/>
</dbReference>
<evidence type="ECO:0000256" key="4">
    <source>
        <dbReference type="ARBA" id="ARBA00022490"/>
    </source>
</evidence>
<evidence type="ECO:0000259" key="8">
    <source>
        <dbReference type="PROSITE" id="PS50106"/>
    </source>
</evidence>
<dbReference type="FunFam" id="2.30.42.10:FF:000014">
    <property type="entry name" value="Segment polarity protein dishevelled homolog DVL-3"/>
    <property type="match status" value="1"/>
</dbReference>